<dbReference type="STRING" id="665126.ABB55_23360"/>
<gene>
    <name evidence="1" type="ORF">ABB55_23360</name>
</gene>
<dbReference type="SUPFAM" id="SSF53335">
    <property type="entry name" value="S-adenosyl-L-methionine-dependent methyltransferases"/>
    <property type="match status" value="1"/>
</dbReference>
<dbReference type="Pfam" id="PF13578">
    <property type="entry name" value="Methyltransf_24"/>
    <property type="match status" value="1"/>
</dbReference>
<evidence type="ECO:0000313" key="1">
    <source>
        <dbReference type="EMBL" id="KPL54798.1"/>
    </source>
</evidence>
<organism evidence="1 2">
    <name type="scientific">Prosthecodimorpha hirschii</name>
    <dbReference type="NCBI Taxonomy" id="665126"/>
    <lineage>
        <taxon>Bacteria</taxon>
        <taxon>Pseudomonadati</taxon>
        <taxon>Pseudomonadota</taxon>
        <taxon>Alphaproteobacteria</taxon>
        <taxon>Hyphomicrobiales</taxon>
        <taxon>Ancalomicrobiaceae</taxon>
        <taxon>Prosthecodimorpha</taxon>
    </lineage>
</organism>
<keyword evidence="2" id="KW-1185">Reference proteome</keyword>
<protein>
    <recommendedName>
        <fullName evidence="3">Methyltransferase</fullName>
    </recommendedName>
</protein>
<accession>A0A0P6WEB4</accession>
<reference evidence="1 2" key="2">
    <citation type="submission" date="2015-10" db="EMBL/GenBank/DDBJ databases">
        <title>Draft Genome Sequence of Prosthecomicrobium hirschii ATCC 27832.</title>
        <authorList>
            <person name="Daniel J."/>
            <person name="Givan S.A."/>
            <person name="Brun Y.V."/>
            <person name="Brown P.J."/>
        </authorList>
    </citation>
    <scope>NUCLEOTIDE SEQUENCE [LARGE SCALE GENOMIC DNA]</scope>
    <source>
        <strain evidence="1 2">16</strain>
    </source>
</reference>
<dbReference type="EMBL" id="LJYW01000001">
    <property type="protein sequence ID" value="KPL54798.1"/>
    <property type="molecule type" value="Genomic_DNA"/>
</dbReference>
<evidence type="ECO:0000313" key="2">
    <source>
        <dbReference type="Proteomes" id="UP000048984"/>
    </source>
</evidence>
<evidence type="ECO:0008006" key="3">
    <source>
        <dbReference type="Google" id="ProtNLM"/>
    </source>
</evidence>
<sequence length="264" mass="29344">MTDAPADPVAGDAADAAAGPFPRFPRKGRSYLKVLAEVHRRRKPQRYFEIGVNLGASMACFGCDSVGVDPQMGRVANDFTRGKSRVFLFQMTSDDFFASEDLFRYLPGGYDVAFLDGMHQYEYLLRDFINTERYAHPGSIVFLHDCIPINAEMTERRPHPAARRDPVYRSAWTGDVWKLVPILQRYRPDLTMTVLDSAPTGLVALTGLDPTSRRLGDHYAQIVKAFDAVDLTDDALAGYIESLGVVDPDVFLAGLEPLADRPVP</sequence>
<comment type="caution">
    <text evidence="1">The sequence shown here is derived from an EMBL/GenBank/DDBJ whole genome shotgun (WGS) entry which is preliminary data.</text>
</comment>
<name>A0A0P6WEB4_9HYPH</name>
<dbReference type="RefSeq" id="WP_054360964.1">
    <property type="nucleotide sequence ID" value="NZ_LJYW01000001.1"/>
</dbReference>
<proteinExistence type="predicted"/>
<dbReference type="AlphaFoldDB" id="A0A0P6WEB4"/>
<dbReference type="Gene3D" id="3.40.50.150">
    <property type="entry name" value="Vaccinia Virus protein VP39"/>
    <property type="match status" value="1"/>
</dbReference>
<reference evidence="1 2" key="1">
    <citation type="submission" date="2015-09" db="EMBL/GenBank/DDBJ databases">
        <authorList>
            <person name="Jackson K.R."/>
            <person name="Lunt B.L."/>
            <person name="Fisher J.N.B."/>
            <person name="Gardner A.V."/>
            <person name="Bailey M.E."/>
            <person name="Deus L.M."/>
            <person name="Earl A.S."/>
            <person name="Gibby P.D."/>
            <person name="Hartmann K.A."/>
            <person name="Liu J.E."/>
            <person name="Manci A.M."/>
            <person name="Nielsen D.A."/>
            <person name="Solomon M.B."/>
            <person name="Breakwell D.P."/>
            <person name="Burnett S.H."/>
            <person name="Grose J.H."/>
        </authorList>
    </citation>
    <scope>NUCLEOTIDE SEQUENCE [LARGE SCALE GENOMIC DNA]</scope>
    <source>
        <strain evidence="1 2">16</strain>
    </source>
</reference>
<dbReference type="Proteomes" id="UP000048984">
    <property type="component" value="Unassembled WGS sequence"/>
</dbReference>
<dbReference type="InterPro" id="IPR029063">
    <property type="entry name" value="SAM-dependent_MTases_sf"/>
</dbReference>